<keyword evidence="2" id="KW-0732">Signal</keyword>
<reference evidence="4" key="2">
    <citation type="submission" date="2025-08" db="UniProtKB">
        <authorList>
            <consortium name="RefSeq"/>
        </authorList>
    </citation>
    <scope>IDENTIFICATION</scope>
</reference>
<keyword evidence="3" id="KW-1185">Reference proteome</keyword>
<dbReference type="Gene3D" id="3.20.20.80">
    <property type="entry name" value="Glycosidases"/>
    <property type="match status" value="2"/>
</dbReference>
<dbReference type="Gene3D" id="2.60.120.430">
    <property type="entry name" value="Galactose-binding lectin"/>
    <property type="match status" value="1"/>
</dbReference>
<feature type="chain" id="PRO_5034588331" evidence="2">
    <location>
        <begin position="28"/>
        <end position="792"/>
    </location>
</feature>
<dbReference type="InterPro" id="IPR017853">
    <property type="entry name" value="GH"/>
</dbReference>
<reference evidence="4" key="1">
    <citation type="journal article" date="1995" name="Microbiol. Immunol.">
        <title>Sequence analysis of flanking regions of the pfoA gene of Clostridium perfringens: beta-galactosidase gene (pbg) is located in the 3'-flanking region.</title>
        <authorList>
            <person name="Shimizu T."/>
            <person name="Kobayashi T."/>
            <person name="Ba-Thein W."/>
            <person name="Ohtani K."/>
            <person name="Hayashi H."/>
        </authorList>
    </citation>
    <scope>NUCLEOTIDE SEQUENCE</scope>
</reference>
<organism evidence="3 4">
    <name type="scientific">Derxia gummosa DSM 723</name>
    <dbReference type="NCBI Taxonomy" id="1121388"/>
    <lineage>
        <taxon>Bacteria</taxon>
        <taxon>Pseudomonadati</taxon>
        <taxon>Pseudomonadota</taxon>
        <taxon>Betaproteobacteria</taxon>
        <taxon>Burkholderiales</taxon>
        <taxon>Alcaligenaceae</taxon>
        <taxon>Derxia</taxon>
    </lineage>
</organism>
<protein>
    <submittedName>
        <fullName evidence="4">Beta-galactosidase</fullName>
        <ecNumber evidence="4">3.2.1.23</ecNumber>
    </submittedName>
</protein>
<name>A0A8B6X8Y6_9BURK</name>
<dbReference type="RefSeq" id="WP_051378004.1">
    <property type="nucleotide sequence ID" value="NZ_AXWS01000007.1"/>
</dbReference>
<evidence type="ECO:0000256" key="1">
    <source>
        <dbReference type="SAM" id="MobiDB-lite"/>
    </source>
</evidence>
<proteinExistence type="predicted"/>
<dbReference type="Proteomes" id="UP000675920">
    <property type="component" value="Unplaced"/>
</dbReference>
<feature type="signal peptide" evidence="2">
    <location>
        <begin position="1"/>
        <end position="27"/>
    </location>
</feature>
<sequence length="792" mass="85034">MSLRLRPLALAALLAALSVLPTLPAGADPVADFAPPDNDLRFDAAGATLGNAGDGWFVPVTFAPGAAPRLTLAPPAGEWNWARAGSLRLHAQNGMPWAVTFDLALTDAAGNRLEARVALPPGPPQTLVLPLAATSGRGWGMVAAPFAPWLRNDERLLVATEVRGAIDRAHITGLTLSIPGPTAPQTLLFGKLFTDAEGLDARLAYERIVDTFGQLNRGQWQDKVLSKAELLEAAEDEDDQLVQWATEVKPADAFGGLPDAPGAAPLVPVPLTATAPPPAATAPADTAVEGGAPAGATPAAPAPNAPASGFFRTAKAPGADGRPRWWFVTPAGHRFQSLGVNTMQIAGADTLVEGREFMFDDLPARGDPLARFYGKRDSAAVLGADAGARQGLGYSKGRSYDFYRANLYRRDRDRFEAAWRDRAHLRLRAWGFNTIGNWSDDALTGMKRTPYVRNLEIGGDFARVSDGQDWWGRMPDPFDPAFAAAADKALAAGTKARRDDPWLIGWFIDNELAWGNGAATDPRQRYALAYNTLRTDASAPGAGFAKRAFVELMQARYGEARLFADAWGMALDNWEQLLAPVHTAPLPDEQHPAVAADLGAFLGLYADTYYRVVAETLRRHDPNHLYLGSRLASRTPEAVAACARWCDVVSFNLYVPDIARGFEAEAFARHDKPALLTEFHFGSNDRGPFWNGVMAVVSEAERAPAYARMLDSVAANPAFVGAHWFQYLDEPVTGRWLDGENGHLGLVAITDLPWSEFVPGVRAANLRLLGRLAGTTTDGTATAAARTTTGGR</sequence>
<dbReference type="OrthoDB" id="9760450at2"/>
<accession>A0A8B6X8Y6</accession>
<feature type="region of interest" description="Disordered" evidence="1">
    <location>
        <begin position="268"/>
        <end position="314"/>
    </location>
</feature>
<dbReference type="EC" id="3.2.1.23" evidence="4"/>
<dbReference type="AlphaFoldDB" id="A0A8B6X8Y6"/>
<evidence type="ECO:0000313" key="4">
    <source>
        <dbReference type="RefSeq" id="WP_051378004.1"/>
    </source>
</evidence>
<evidence type="ECO:0000313" key="3">
    <source>
        <dbReference type="Proteomes" id="UP000675920"/>
    </source>
</evidence>
<feature type="compositionally biased region" description="Low complexity" evidence="1">
    <location>
        <begin position="281"/>
        <end position="299"/>
    </location>
</feature>
<dbReference type="SUPFAM" id="SSF51445">
    <property type="entry name" value="(Trans)glycosidases"/>
    <property type="match status" value="1"/>
</dbReference>
<evidence type="ECO:0000256" key="2">
    <source>
        <dbReference type="SAM" id="SignalP"/>
    </source>
</evidence>
<dbReference type="GO" id="GO:0004565">
    <property type="term" value="F:beta-galactosidase activity"/>
    <property type="evidence" value="ECO:0007669"/>
    <property type="project" value="UniProtKB-EC"/>
</dbReference>